<dbReference type="PANTHER" id="PTHR45288:SF2">
    <property type="entry name" value="THIOREDOXIN FAMILY PROTEIN"/>
    <property type="match status" value="1"/>
</dbReference>
<gene>
    <name evidence="2" type="ORF">HX099_03940</name>
</gene>
<organism evidence="2 3">
    <name type="scientific">Thiopseudomonas alkaliphila</name>
    <dbReference type="NCBI Taxonomy" id="1697053"/>
    <lineage>
        <taxon>Bacteria</taxon>
        <taxon>Pseudomonadati</taxon>
        <taxon>Pseudomonadota</taxon>
        <taxon>Gammaproteobacteria</taxon>
        <taxon>Pseudomonadales</taxon>
        <taxon>Pseudomonadaceae</taxon>
        <taxon>Thiopseudomonas</taxon>
    </lineage>
</organism>
<evidence type="ECO:0000259" key="1">
    <source>
        <dbReference type="PROSITE" id="PS50404"/>
    </source>
</evidence>
<dbReference type="PROSITE" id="PS50404">
    <property type="entry name" value="GST_NTER"/>
    <property type="match status" value="1"/>
</dbReference>
<name>A0AAW7DSV4_9GAMM</name>
<dbReference type="PROSITE" id="PS51354">
    <property type="entry name" value="GLUTAREDOXIN_2"/>
    <property type="match status" value="1"/>
</dbReference>
<dbReference type="RefSeq" id="WP_286593284.1">
    <property type="nucleotide sequence ID" value="NZ_JACANB010000002.1"/>
</dbReference>
<reference evidence="2" key="1">
    <citation type="submission" date="2020-06" db="EMBL/GenBank/DDBJ databases">
        <authorList>
            <person name="Dong N."/>
        </authorList>
    </citation>
    <scope>NUCLEOTIDE SEQUENCE</scope>
    <source>
        <strain evidence="2">DF46-2-2</strain>
    </source>
</reference>
<accession>A0AAW7DSV4</accession>
<dbReference type="AlphaFoldDB" id="A0AAW7DSV4"/>
<proteinExistence type="predicted"/>
<evidence type="ECO:0000313" key="2">
    <source>
        <dbReference type="EMBL" id="MDM1695816.1"/>
    </source>
</evidence>
<dbReference type="EMBL" id="JACANB010000002">
    <property type="protein sequence ID" value="MDM1695816.1"/>
    <property type="molecule type" value="Genomic_DNA"/>
</dbReference>
<dbReference type="Gene3D" id="3.40.30.10">
    <property type="entry name" value="Glutaredoxin"/>
    <property type="match status" value="1"/>
</dbReference>
<dbReference type="InterPro" id="IPR036249">
    <property type="entry name" value="Thioredoxin-like_sf"/>
</dbReference>
<sequence length="123" mass="14032">MLVKALRNGLGQIIIFADWVTRPKKKQRSAAEQQQVDQAVQGFQLYQFHACPFCVKVRRKMHELNVSIELKDAKSDPLARAELEQQGGKIQVPCLKMLDAATGEVTWLYESKAIVEFLENRFA</sequence>
<dbReference type="SUPFAM" id="SSF52833">
    <property type="entry name" value="Thioredoxin-like"/>
    <property type="match status" value="1"/>
</dbReference>
<dbReference type="Pfam" id="PF13417">
    <property type="entry name" value="GST_N_3"/>
    <property type="match status" value="1"/>
</dbReference>
<protein>
    <submittedName>
        <fullName evidence="2">Glutathione S-transferase N-terminal domain-containing protein</fullName>
    </submittedName>
</protein>
<reference evidence="2" key="2">
    <citation type="journal article" date="2022" name="Sci. Total Environ.">
        <title>Prevalence, transmission, and molecular epidemiology of tet(X)-positive bacteria among humans, animals, and environmental niches in China: An epidemiological, and genomic-based study.</title>
        <authorList>
            <person name="Dong N."/>
            <person name="Zeng Y."/>
            <person name="Cai C."/>
            <person name="Sun C."/>
            <person name="Lu J."/>
            <person name="Liu C."/>
            <person name="Zhou H."/>
            <person name="Sun Q."/>
            <person name="Shu L."/>
            <person name="Wang H."/>
            <person name="Wang Y."/>
            <person name="Wang S."/>
            <person name="Wu C."/>
            <person name="Chan E.W."/>
            <person name="Chen G."/>
            <person name="Shen Z."/>
            <person name="Chen S."/>
            <person name="Zhang R."/>
        </authorList>
    </citation>
    <scope>NUCLEOTIDE SEQUENCE</scope>
    <source>
        <strain evidence="2">DF46-2-2</strain>
    </source>
</reference>
<dbReference type="Proteomes" id="UP001173465">
    <property type="component" value="Unassembled WGS sequence"/>
</dbReference>
<dbReference type="InterPro" id="IPR004045">
    <property type="entry name" value="Glutathione_S-Trfase_N"/>
</dbReference>
<feature type="domain" description="GST N-terminal" evidence="1">
    <location>
        <begin position="41"/>
        <end position="123"/>
    </location>
</feature>
<evidence type="ECO:0000313" key="3">
    <source>
        <dbReference type="Proteomes" id="UP001173465"/>
    </source>
</evidence>
<dbReference type="PANTHER" id="PTHR45288">
    <property type="entry name" value="THIOREDOXIN FAMILY PROTEIN"/>
    <property type="match status" value="1"/>
</dbReference>
<comment type="caution">
    <text evidence="2">The sequence shown here is derived from an EMBL/GenBank/DDBJ whole genome shotgun (WGS) entry which is preliminary data.</text>
</comment>